<organism evidence="2 3">
    <name type="scientific">Heracleum sosnowskyi</name>
    <dbReference type="NCBI Taxonomy" id="360622"/>
    <lineage>
        <taxon>Eukaryota</taxon>
        <taxon>Viridiplantae</taxon>
        <taxon>Streptophyta</taxon>
        <taxon>Embryophyta</taxon>
        <taxon>Tracheophyta</taxon>
        <taxon>Spermatophyta</taxon>
        <taxon>Magnoliopsida</taxon>
        <taxon>eudicotyledons</taxon>
        <taxon>Gunneridae</taxon>
        <taxon>Pentapetalae</taxon>
        <taxon>asterids</taxon>
        <taxon>campanulids</taxon>
        <taxon>Apiales</taxon>
        <taxon>Apiaceae</taxon>
        <taxon>Apioideae</taxon>
        <taxon>apioid superclade</taxon>
        <taxon>Tordylieae</taxon>
        <taxon>Tordyliinae</taxon>
        <taxon>Heracleum</taxon>
    </lineage>
</organism>
<feature type="region of interest" description="Disordered" evidence="1">
    <location>
        <begin position="308"/>
        <end position="342"/>
    </location>
</feature>
<feature type="region of interest" description="Disordered" evidence="1">
    <location>
        <begin position="729"/>
        <end position="769"/>
    </location>
</feature>
<comment type="caution">
    <text evidence="2">The sequence shown here is derived from an EMBL/GenBank/DDBJ whole genome shotgun (WGS) entry which is preliminary data.</text>
</comment>
<keyword evidence="3" id="KW-1185">Reference proteome</keyword>
<reference evidence="2" key="1">
    <citation type="submission" date="2023-02" db="EMBL/GenBank/DDBJ databases">
        <title>Genome of toxic invasive species Heracleum sosnowskyi carries increased number of genes despite the absence of recent whole-genome duplications.</title>
        <authorList>
            <person name="Schelkunov M."/>
            <person name="Shtratnikova V."/>
            <person name="Makarenko M."/>
            <person name="Klepikova A."/>
            <person name="Omelchenko D."/>
            <person name="Novikova G."/>
            <person name="Obukhova E."/>
            <person name="Bogdanov V."/>
            <person name="Penin A."/>
            <person name="Logacheva M."/>
        </authorList>
    </citation>
    <scope>NUCLEOTIDE SEQUENCE</scope>
    <source>
        <strain evidence="2">Hsosn_3</strain>
        <tissue evidence="2">Leaf</tissue>
    </source>
</reference>
<reference evidence="2" key="2">
    <citation type="submission" date="2023-05" db="EMBL/GenBank/DDBJ databases">
        <authorList>
            <person name="Schelkunov M.I."/>
        </authorList>
    </citation>
    <scope>NUCLEOTIDE SEQUENCE</scope>
    <source>
        <strain evidence="2">Hsosn_3</strain>
        <tissue evidence="2">Leaf</tissue>
    </source>
</reference>
<gene>
    <name evidence="2" type="ORF">POM88_045239</name>
</gene>
<evidence type="ECO:0000313" key="3">
    <source>
        <dbReference type="Proteomes" id="UP001237642"/>
    </source>
</evidence>
<sequence>MASTAFVSSGLEFVPNNYSAPLSNENAPEAFHLMQNFLVQSSLGRALVEPVKLSAIQIKSFWETGIYDDGGDASTPSIVFEFKEVEYVITPGTVRAAMGFPEHNAYTIDVGEAELMRMMREIGYGGSLANIGQLKRPFLRKEWSFFFDCITRTFSKKCTNWDAIPTESLQIGYSLIYGTHFDYGRLVLNNLGEKMTENRRVVYFSRFCQLLFTACVGGVDISDVDVIPCFKLHKRIFSDLINKDVKKGNVGDLLLPALVQQFLDDSIQVEHQPELVNTEASTTKPIRTGGRTKHRAFKPARIIKPATEVGVSKSSVPNSVGTSKKSRAKRPRSDDVEDSETLHHRRRRLVADYLFDDDEVVLEAVPEDVPVTEQCEAPEADVIEEVVVNDETTVPIEDRVNSDEAPEVLIEPILEMNNEEEFEAHPSISVCATEDVAADQPTLVIDESLATHTEILSVTNQVPEIGEEVDQVVEAAVEMINEDIAEDMVETIVETVPEEAEVLANVNSETVEAVVEQVLEEAAQLNTEATAENVINEAAEPIQDNVDADDDQNYEHYLHANSDINVELSDSDEPFLRDPIAESIKEKQTATEAHYREMYYSNWSGADCIFSKQRTADFVDKSAKEISNPELLSHLKATIVQVKSLNNRFDETHKAVMGLSNDIVAKELALKNDRTRLSSIIKDQVDIKQRLSKVESNQNEMSAKIDSIATSLVLLTSVLIPDDVKKGERVPKDKCKRTQTLRRRDDATDGGSKEAEKRSKIVQEQGRLRSNSAINSERLNYGGQSSSRLKSLVISSNQTTDVEIAANSIIFTTPREKRINNSPTDLTSLTEPGVGVTQENLDKLESVQMIYHRGLKKEFLLYFMNDGRVYRIGEADIHLKLWEELEYVLYLLKIKNRSTHDAALVLRDRMMKSKVLLGGGVSNAYIPKYRDAYGKIVEMKRNSARFKTALGIKVLEFNLESHKSYFIRLGNEMRKNSIYSLRAAIYQTGESDPELKELKEIMVDELEKAERRLLIDYLRTVPDIEEIK</sequence>
<evidence type="ECO:0000313" key="2">
    <source>
        <dbReference type="EMBL" id="KAK1360765.1"/>
    </source>
</evidence>
<dbReference type="EMBL" id="JAUIZM010000010">
    <property type="protein sequence ID" value="KAK1360765.1"/>
    <property type="molecule type" value="Genomic_DNA"/>
</dbReference>
<name>A0AAD8M3P1_9APIA</name>
<protein>
    <submittedName>
        <fullName evidence="2">Uncharacterized protein</fullName>
    </submittedName>
</protein>
<dbReference type="Proteomes" id="UP001237642">
    <property type="component" value="Unassembled WGS sequence"/>
</dbReference>
<dbReference type="AlphaFoldDB" id="A0AAD8M3P1"/>
<accession>A0AAD8M3P1</accession>
<proteinExistence type="predicted"/>
<evidence type="ECO:0000256" key="1">
    <source>
        <dbReference type="SAM" id="MobiDB-lite"/>
    </source>
</evidence>
<feature type="compositionally biased region" description="Polar residues" evidence="1">
    <location>
        <begin position="312"/>
        <end position="323"/>
    </location>
</feature>
<feature type="compositionally biased region" description="Basic and acidic residues" evidence="1">
    <location>
        <begin position="742"/>
        <end position="761"/>
    </location>
</feature>